<proteinExistence type="predicted"/>
<dbReference type="GO" id="GO:0003677">
    <property type="term" value="F:DNA binding"/>
    <property type="evidence" value="ECO:0007669"/>
    <property type="project" value="UniProtKB-KW"/>
</dbReference>
<keyword evidence="4" id="KW-0539">Nucleus</keyword>
<feature type="region of interest" description="Disordered" evidence="5">
    <location>
        <begin position="266"/>
        <end position="285"/>
    </location>
</feature>
<dbReference type="InterPro" id="IPR036864">
    <property type="entry name" value="Zn2-C6_fun-type_DNA-bd_sf"/>
</dbReference>
<dbReference type="InterPro" id="IPR001138">
    <property type="entry name" value="Zn2Cys6_DnaBD"/>
</dbReference>
<dbReference type="GO" id="GO:0000981">
    <property type="term" value="F:DNA-binding transcription factor activity, RNA polymerase II-specific"/>
    <property type="evidence" value="ECO:0007669"/>
    <property type="project" value="InterPro"/>
</dbReference>
<evidence type="ECO:0000256" key="5">
    <source>
        <dbReference type="SAM" id="MobiDB-lite"/>
    </source>
</evidence>
<dbReference type="SMART" id="SM00066">
    <property type="entry name" value="GAL4"/>
    <property type="match status" value="1"/>
</dbReference>
<dbReference type="STRING" id="1448320.A0A319DEL9"/>
<evidence type="ECO:0000256" key="4">
    <source>
        <dbReference type="ARBA" id="ARBA00023242"/>
    </source>
</evidence>
<keyword evidence="1" id="KW-0805">Transcription regulation</keyword>
<feature type="compositionally biased region" description="Low complexity" evidence="5">
    <location>
        <begin position="266"/>
        <end position="283"/>
    </location>
</feature>
<dbReference type="CDD" id="cd00067">
    <property type="entry name" value="GAL4"/>
    <property type="match status" value="1"/>
</dbReference>
<protein>
    <recommendedName>
        <fullName evidence="6">Zn(2)-C6 fungal-type domain-containing protein</fullName>
    </recommendedName>
</protein>
<evidence type="ECO:0000259" key="6">
    <source>
        <dbReference type="PROSITE" id="PS50048"/>
    </source>
</evidence>
<evidence type="ECO:0000256" key="1">
    <source>
        <dbReference type="ARBA" id="ARBA00023015"/>
    </source>
</evidence>
<evidence type="ECO:0000313" key="7">
    <source>
        <dbReference type="EMBL" id="PYH95721.1"/>
    </source>
</evidence>
<dbReference type="AlphaFoldDB" id="A0A319DEL9"/>
<dbReference type="SUPFAM" id="SSF57701">
    <property type="entry name" value="Zn2/Cys6 DNA-binding domain"/>
    <property type="match status" value="1"/>
</dbReference>
<gene>
    <name evidence="7" type="ORF">BO71DRAFT_397810</name>
</gene>
<evidence type="ECO:0000256" key="2">
    <source>
        <dbReference type="ARBA" id="ARBA00023125"/>
    </source>
</evidence>
<keyword evidence="2" id="KW-0238">DNA-binding</keyword>
<dbReference type="PROSITE" id="PS50048">
    <property type="entry name" value="ZN2_CY6_FUNGAL_2"/>
    <property type="match status" value="1"/>
</dbReference>
<organism evidence="7 8">
    <name type="scientific">Aspergillus ellipticus CBS 707.79</name>
    <dbReference type="NCBI Taxonomy" id="1448320"/>
    <lineage>
        <taxon>Eukaryota</taxon>
        <taxon>Fungi</taxon>
        <taxon>Dikarya</taxon>
        <taxon>Ascomycota</taxon>
        <taxon>Pezizomycotina</taxon>
        <taxon>Eurotiomycetes</taxon>
        <taxon>Eurotiomycetidae</taxon>
        <taxon>Eurotiales</taxon>
        <taxon>Aspergillaceae</taxon>
        <taxon>Aspergillus</taxon>
        <taxon>Aspergillus subgen. Circumdati</taxon>
    </lineage>
</organism>
<dbReference type="OrthoDB" id="4222821at2759"/>
<reference evidence="7 8" key="1">
    <citation type="submission" date="2018-02" db="EMBL/GenBank/DDBJ databases">
        <title>The genomes of Aspergillus section Nigri reveals drivers in fungal speciation.</title>
        <authorList>
            <consortium name="DOE Joint Genome Institute"/>
            <person name="Vesth T.C."/>
            <person name="Nybo J."/>
            <person name="Theobald S."/>
            <person name="Brandl J."/>
            <person name="Frisvad J.C."/>
            <person name="Nielsen K.F."/>
            <person name="Lyhne E.K."/>
            <person name="Kogle M.E."/>
            <person name="Kuo A."/>
            <person name="Riley R."/>
            <person name="Clum A."/>
            <person name="Nolan M."/>
            <person name="Lipzen A."/>
            <person name="Salamov A."/>
            <person name="Henrissat B."/>
            <person name="Wiebenga A."/>
            <person name="De vries R.P."/>
            <person name="Grigoriev I.V."/>
            <person name="Mortensen U.H."/>
            <person name="Andersen M.R."/>
            <person name="Baker S.E."/>
        </authorList>
    </citation>
    <scope>NUCLEOTIDE SEQUENCE [LARGE SCALE GENOMIC DNA]</scope>
    <source>
        <strain evidence="7 8">CBS 707.79</strain>
    </source>
</reference>
<dbReference type="GO" id="GO:0008270">
    <property type="term" value="F:zinc ion binding"/>
    <property type="evidence" value="ECO:0007669"/>
    <property type="project" value="InterPro"/>
</dbReference>
<keyword evidence="8" id="KW-1185">Reference proteome</keyword>
<dbReference type="EMBL" id="KZ825849">
    <property type="protein sequence ID" value="PYH95721.1"/>
    <property type="molecule type" value="Genomic_DNA"/>
</dbReference>
<dbReference type="VEuPathDB" id="FungiDB:BO71DRAFT_397810"/>
<accession>A0A319DEL9</accession>
<keyword evidence="3" id="KW-0804">Transcription</keyword>
<dbReference type="Gene3D" id="4.10.240.10">
    <property type="entry name" value="Zn(2)-C6 fungal-type DNA-binding domain"/>
    <property type="match status" value="1"/>
</dbReference>
<evidence type="ECO:0000256" key="3">
    <source>
        <dbReference type="ARBA" id="ARBA00023163"/>
    </source>
</evidence>
<dbReference type="Proteomes" id="UP000247810">
    <property type="component" value="Unassembled WGS sequence"/>
</dbReference>
<evidence type="ECO:0000313" key="8">
    <source>
        <dbReference type="Proteomes" id="UP000247810"/>
    </source>
</evidence>
<feature type="domain" description="Zn(2)-C6 fungal-type" evidence="6">
    <location>
        <begin position="9"/>
        <end position="46"/>
    </location>
</feature>
<sequence>MNPESRRSACDRCRGQKLRCVRPVPGEGDHHAVEPCRRCLRAGTECIDSSASSLYHHPWAGSARIYESIAVATTALDAAPAAPVESVPAKRKRVPPFLEQDFHPIPEHHRDTSTGPVLAVPDPSSAVAQQPFGVEPLGFGMGLGLGMIAGHQADQFIDTPFLDPTMTASTIVHPAVNLDLPPHSESTCTGTKADCLQSLSRLNFHILHDASRIRSTPLADILCSFSAWPDSRQSQPEPGMQNSIGRVLDLTQAFLNILQSLKLALSPSAPPSSLRSPASSTSSDHPYSEYYTDLHGRPMSFAQCQSINLNHIQFLQSTPSPNTPTPASCAGLDMPTTMSILTCYIWLLHTYGTILDRIYDSLSATELTSPIPSSSFPPSTAAHFPPPAAATTPIVTTPTPTPSIPSVLPGLHIGGFDLTSHRDLQLEILLQLIAKMLGRVEQILGISLISIPQSDRDDNQGRKGILDRDAAGALLEIILKRNGLGLEARYHQNAGGDASSVKRTLECIRERLGGIMG</sequence>
<dbReference type="GO" id="GO:0009893">
    <property type="term" value="P:positive regulation of metabolic process"/>
    <property type="evidence" value="ECO:0007669"/>
    <property type="project" value="UniProtKB-ARBA"/>
</dbReference>
<name>A0A319DEL9_9EURO</name>